<dbReference type="EMBL" id="GBRH01190519">
    <property type="protein sequence ID" value="JAE07377.1"/>
    <property type="molecule type" value="Transcribed_RNA"/>
</dbReference>
<sequence length="96" mass="11064">MTGSCIWIPFCWTICPIMFVRRCLLSFCLVFSVTFSGGLETLACSCLEKVRSVVSVYYILFHQMQQEPFSKSQEKKIRPCFLDAKDANLKLESSFM</sequence>
<evidence type="ECO:0000313" key="1">
    <source>
        <dbReference type="EMBL" id="JAE07377.1"/>
    </source>
</evidence>
<reference evidence="1" key="1">
    <citation type="submission" date="2014-09" db="EMBL/GenBank/DDBJ databases">
        <authorList>
            <person name="Magalhaes I.L.F."/>
            <person name="Oliveira U."/>
            <person name="Santos F.R."/>
            <person name="Vidigal T.H.D.A."/>
            <person name="Brescovit A.D."/>
            <person name="Santos A.J."/>
        </authorList>
    </citation>
    <scope>NUCLEOTIDE SEQUENCE</scope>
    <source>
        <tissue evidence="1">Shoot tissue taken approximately 20 cm above the soil surface</tissue>
    </source>
</reference>
<name>A0A0A9F4U9_ARUDO</name>
<reference evidence="1" key="2">
    <citation type="journal article" date="2015" name="Data Brief">
        <title>Shoot transcriptome of the giant reed, Arundo donax.</title>
        <authorList>
            <person name="Barrero R.A."/>
            <person name="Guerrero F.D."/>
            <person name="Moolhuijzen P."/>
            <person name="Goolsby J.A."/>
            <person name="Tidwell J."/>
            <person name="Bellgard S.E."/>
            <person name="Bellgard M.I."/>
        </authorList>
    </citation>
    <scope>NUCLEOTIDE SEQUENCE</scope>
    <source>
        <tissue evidence="1">Shoot tissue taken approximately 20 cm above the soil surface</tissue>
    </source>
</reference>
<proteinExistence type="predicted"/>
<accession>A0A0A9F4U9</accession>
<protein>
    <submittedName>
        <fullName evidence="1">Uncharacterized protein</fullName>
    </submittedName>
</protein>
<dbReference type="AlphaFoldDB" id="A0A0A9F4U9"/>
<organism evidence="1">
    <name type="scientific">Arundo donax</name>
    <name type="common">Giant reed</name>
    <name type="synonym">Donax arundinaceus</name>
    <dbReference type="NCBI Taxonomy" id="35708"/>
    <lineage>
        <taxon>Eukaryota</taxon>
        <taxon>Viridiplantae</taxon>
        <taxon>Streptophyta</taxon>
        <taxon>Embryophyta</taxon>
        <taxon>Tracheophyta</taxon>
        <taxon>Spermatophyta</taxon>
        <taxon>Magnoliopsida</taxon>
        <taxon>Liliopsida</taxon>
        <taxon>Poales</taxon>
        <taxon>Poaceae</taxon>
        <taxon>PACMAD clade</taxon>
        <taxon>Arundinoideae</taxon>
        <taxon>Arundineae</taxon>
        <taxon>Arundo</taxon>
    </lineage>
</organism>